<reference evidence="1" key="1">
    <citation type="submission" date="2021-01" db="EMBL/GenBank/DDBJ databases">
        <title>Marivirga sp. nov., isolated from intertidal surface sediments.</title>
        <authorList>
            <person name="Zhang M."/>
        </authorList>
    </citation>
    <scope>NUCLEOTIDE SEQUENCE</scope>
    <source>
        <strain evidence="1">SM1354</strain>
    </source>
</reference>
<dbReference type="AlphaFoldDB" id="A0A937A7N3"/>
<comment type="caution">
    <text evidence="1">The sequence shown here is derived from an EMBL/GenBank/DDBJ whole genome shotgun (WGS) entry which is preliminary data.</text>
</comment>
<name>A0A937A7N3_9BACT</name>
<accession>A0A937A7N3</accession>
<gene>
    <name evidence="1" type="ORF">JKP34_00440</name>
</gene>
<proteinExistence type="predicted"/>
<dbReference type="PROSITE" id="PS51257">
    <property type="entry name" value="PROKAR_LIPOPROTEIN"/>
    <property type="match status" value="1"/>
</dbReference>
<dbReference type="EMBL" id="JAERQG010000001">
    <property type="protein sequence ID" value="MBL0763695.1"/>
    <property type="molecule type" value="Genomic_DNA"/>
</dbReference>
<dbReference type="Proteomes" id="UP000642920">
    <property type="component" value="Unassembled WGS sequence"/>
</dbReference>
<keyword evidence="2" id="KW-1185">Reference proteome</keyword>
<protein>
    <recommendedName>
        <fullName evidence="3">Lipoprotein</fullName>
    </recommendedName>
</protein>
<organism evidence="1 2">
    <name type="scientific">Marivirga atlantica</name>
    <dbReference type="NCBI Taxonomy" id="1548457"/>
    <lineage>
        <taxon>Bacteria</taxon>
        <taxon>Pseudomonadati</taxon>
        <taxon>Bacteroidota</taxon>
        <taxon>Cytophagia</taxon>
        <taxon>Cytophagales</taxon>
        <taxon>Marivirgaceae</taxon>
        <taxon>Marivirga</taxon>
    </lineage>
</organism>
<sequence>MKQLLALHILILSILGCQSAKYKESLGCLANIQQSKIVVSENSLIKNSSLISFTENLNARLSDCGSTVLFKPMLEYDLKKARILYSEEATDELVMRDELGIRYLLKVDLIDAQTGMFYNSLSNYEEDNYPHLRDETEDQLKMAFTLIDLNTNSTRYFFNISSRSIPLAIPSESSNSNYQSVEQDGASDLNEYINPATLSGTFNTAFNKAEKKMAQKCACKN</sequence>
<evidence type="ECO:0000313" key="2">
    <source>
        <dbReference type="Proteomes" id="UP000642920"/>
    </source>
</evidence>
<dbReference type="RefSeq" id="WP_201916573.1">
    <property type="nucleotide sequence ID" value="NZ_JAERQG010000001.1"/>
</dbReference>
<evidence type="ECO:0008006" key="3">
    <source>
        <dbReference type="Google" id="ProtNLM"/>
    </source>
</evidence>
<evidence type="ECO:0000313" key="1">
    <source>
        <dbReference type="EMBL" id="MBL0763695.1"/>
    </source>
</evidence>